<dbReference type="AlphaFoldDB" id="A0A1I4E1J0"/>
<feature type="domain" description="HVO-A0261-like N-terminal" evidence="2">
    <location>
        <begin position="6"/>
        <end position="89"/>
    </location>
</feature>
<dbReference type="InterPro" id="IPR036388">
    <property type="entry name" value="WH-like_DNA-bd_sf"/>
</dbReference>
<dbReference type="EMBL" id="FOTC01000002">
    <property type="protein sequence ID" value="SFK99718.1"/>
    <property type="molecule type" value="Genomic_DNA"/>
</dbReference>
<dbReference type="RefSeq" id="WP_089868675.1">
    <property type="nucleotide sequence ID" value="NZ_FOTC01000002.1"/>
</dbReference>
<gene>
    <name evidence="3" type="ORF">SAMN04487950_1832</name>
</gene>
<evidence type="ECO:0000259" key="2">
    <source>
        <dbReference type="Pfam" id="PF25213"/>
    </source>
</evidence>
<dbReference type="SUPFAM" id="SSF46785">
    <property type="entry name" value="Winged helix' DNA-binding domain"/>
    <property type="match status" value="1"/>
</dbReference>
<dbReference type="CDD" id="cd00090">
    <property type="entry name" value="HTH_ARSR"/>
    <property type="match status" value="1"/>
</dbReference>
<sequence length="262" mass="29078">MESALAEVEFLALSPNRVDTLRLLADGPYTRRELVEETGASQPTLGRILGDFEERSWVVREGSTYRATATGRLVANGFGHLLDILDTEAKLRPVVRWLPTDTMSFDLDHLTAATVTTPSQVRPNAPVKRALDLLEDAEEVRIVSYAFNEQSLDVVVDRTQAGEQRFEGVFSSAAIDALADDSRLRHQLRELLDSDRASVRITDEDIPLAATVADSVVHLFLRDDRGILQASLDVDEPAVSAWADDLFARYWETATPLDSDQL</sequence>
<reference evidence="4" key="1">
    <citation type="submission" date="2016-10" db="EMBL/GenBank/DDBJ databases">
        <authorList>
            <person name="Varghese N."/>
            <person name="Submissions S."/>
        </authorList>
    </citation>
    <scope>NUCLEOTIDE SEQUENCE [LARGE SCALE GENOMIC DNA]</scope>
    <source>
        <strain evidence="4">CGMCC 1.7738</strain>
    </source>
</reference>
<evidence type="ECO:0000313" key="4">
    <source>
        <dbReference type="Proteomes" id="UP000199607"/>
    </source>
</evidence>
<organism evidence="3 4">
    <name type="scientific">Halogranum rubrum</name>
    <dbReference type="NCBI Taxonomy" id="553466"/>
    <lineage>
        <taxon>Archaea</taxon>
        <taxon>Methanobacteriati</taxon>
        <taxon>Methanobacteriota</taxon>
        <taxon>Stenosarchaea group</taxon>
        <taxon>Halobacteria</taxon>
        <taxon>Halobacteriales</taxon>
        <taxon>Haloferacaceae</taxon>
    </lineage>
</organism>
<accession>A0A1I4E1J0</accession>
<dbReference type="Proteomes" id="UP000199607">
    <property type="component" value="Unassembled WGS sequence"/>
</dbReference>
<evidence type="ECO:0000259" key="1">
    <source>
        <dbReference type="Pfam" id="PF08350"/>
    </source>
</evidence>
<dbReference type="InterPro" id="IPR036390">
    <property type="entry name" value="WH_DNA-bd_sf"/>
</dbReference>
<keyword evidence="4" id="KW-1185">Reference proteome</keyword>
<feature type="domain" description="Methanogenesis regulatory protein FilR1 middle" evidence="1">
    <location>
        <begin position="123"/>
        <end position="252"/>
    </location>
</feature>
<proteinExistence type="predicted"/>
<dbReference type="Gene3D" id="1.10.10.10">
    <property type="entry name" value="Winged helix-like DNA-binding domain superfamily/Winged helix DNA-binding domain"/>
    <property type="match status" value="1"/>
</dbReference>
<name>A0A1I4E1J0_9EURY</name>
<protein>
    <submittedName>
        <fullName evidence="3">Predicted transcriptional regulator, contains HTH domain</fullName>
    </submittedName>
</protein>
<dbReference type="InterPro" id="IPR057527">
    <property type="entry name" value="HVO_A0261-like_N"/>
</dbReference>
<dbReference type="Pfam" id="PF08350">
    <property type="entry name" value="FilR1_middle"/>
    <property type="match status" value="1"/>
</dbReference>
<dbReference type="InterPro" id="IPR013561">
    <property type="entry name" value="FilR1_middle_dom"/>
</dbReference>
<dbReference type="InterPro" id="IPR011991">
    <property type="entry name" value="ArsR-like_HTH"/>
</dbReference>
<evidence type="ECO:0000313" key="3">
    <source>
        <dbReference type="EMBL" id="SFK99718.1"/>
    </source>
</evidence>
<dbReference type="Pfam" id="PF25213">
    <property type="entry name" value="HVO_A0261_N"/>
    <property type="match status" value="1"/>
</dbReference>